<accession>A0A0V0GYC4</accession>
<protein>
    <submittedName>
        <fullName evidence="1">Putative ovule protein</fullName>
    </submittedName>
</protein>
<dbReference type="EMBL" id="GEDG01028521">
    <property type="protein sequence ID" value="JAP13124.1"/>
    <property type="molecule type" value="Transcribed_RNA"/>
</dbReference>
<evidence type="ECO:0000313" key="1">
    <source>
        <dbReference type="EMBL" id="JAP13124.1"/>
    </source>
</evidence>
<sequence>MTQHKHLVMNLEIKRERRKRVGDNRLRIKWVSLTMTSALEMGEKLMAMGFLGNSGDVDSMWDRTASCNRKVTRDVLGISRG</sequence>
<organism evidence="1">
    <name type="scientific">Solanum chacoense</name>
    <name type="common">Chaco potato</name>
    <dbReference type="NCBI Taxonomy" id="4108"/>
    <lineage>
        <taxon>Eukaryota</taxon>
        <taxon>Viridiplantae</taxon>
        <taxon>Streptophyta</taxon>
        <taxon>Embryophyta</taxon>
        <taxon>Tracheophyta</taxon>
        <taxon>Spermatophyta</taxon>
        <taxon>Magnoliopsida</taxon>
        <taxon>eudicotyledons</taxon>
        <taxon>Gunneridae</taxon>
        <taxon>Pentapetalae</taxon>
        <taxon>asterids</taxon>
        <taxon>lamiids</taxon>
        <taxon>Solanales</taxon>
        <taxon>Solanaceae</taxon>
        <taxon>Solanoideae</taxon>
        <taxon>Solaneae</taxon>
        <taxon>Solanum</taxon>
    </lineage>
</organism>
<reference evidence="1" key="1">
    <citation type="submission" date="2015-12" db="EMBL/GenBank/DDBJ databases">
        <title>Gene expression during late stages of embryo sac development: a critical building block for successful pollen-pistil interactions.</title>
        <authorList>
            <person name="Liu Y."/>
            <person name="Joly V."/>
            <person name="Sabar M."/>
            <person name="Matton D.P."/>
        </authorList>
    </citation>
    <scope>NUCLEOTIDE SEQUENCE</scope>
</reference>
<name>A0A0V0GYC4_SOLCH</name>
<proteinExistence type="predicted"/>
<dbReference type="AlphaFoldDB" id="A0A0V0GYC4"/>